<dbReference type="PROSITE" id="PS50110">
    <property type="entry name" value="RESPONSE_REGULATORY"/>
    <property type="match status" value="1"/>
</dbReference>
<dbReference type="GO" id="GO:0000155">
    <property type="term" value="F:phosphorelay sensor kinase activity"/>
    <property type="evidence" value="ECO:0007669"/>
    <property type="project" value="InterPro"/>
</dbReference>
<evidence type="ECO:0000256" key="7">
    <source>
        <dbReference type="ARBA" id="ARBA00023012"/>
    </source>
</evidence>
<evidence type="ECO:0000256" key="8">
    <source>
        <dbReference type="PROSITE-ProRule" id="PRU00169"/>
    </source>
</evidence>
<sequence>MRLKARLTLVFFLSSLLPLLVVFVVVISHSSQQARRFSLDAAQAKSQNVAAVFEQYFVAKVAEVALMSQDPRVKSMDFASMRSYLIAEKFRQTHSFEKFIVGTLEGTFYNTEGGNPYQGLRRTFDDKSPSAKPKTIIKRDYWQATIGTNKTGSVVNYVSEPMISYTTGVRQIVIASTIFDENFNLVGLLGGAVPWQEVDRLVEQVQREVMHSFWSDAKFLLVSKSGIYMYHWEPDKVIQLKSENNKWVLNDIGEKISIRKKITQESDPQLQKIGLHMLAGYSGIREVYDPISEQQKHYFYSPIPSTGYAIAVVLPNEVIFAPVKALQMQLWGILCILSLALIFLSRWLSTRFYQPINSLINAATCISKGNYDFKVNIKGKDEIGQLSRAFMVMKDQVFLRNAELERRVDSRTKDLQNAIEQAQDALNVKSRFLANMSHEIRTPMNGILGTLNLLKLEGPLSGKQQEYLDIGIKSSEHLLEIINNILNIAKLEAGNEKVEYTVFSLKGSVEHVIKMLSPMVDKEYIQFKACWGEGAPDFIETDKTRLEQLLVNLIGNSIKFTESGHIFIHIDTGSRENVSELSICVEDTGIGIDSGDQQKVFEPFSQVDESHSRQFGGTGLGLSLCKQIVSLLGGNIKLESEPSKGTKITFTIPIRVAVLESIETPPEPLENSLPKLNGDILLVEDNPVNQIVIKALLEKVGLQVVLAQDGEVALDILKQRSFDLVLMDMQMPKLDGLEATKLIRQQPKWQNLPVIALTANTQKSDMESCFQAGMDDFIAKPVEIAKLCHILSRWLVHKRT</sequence>
<dbReference type="Gene3D" id="1.10.8.500">
    <property type="entry name" value="HAMP domain in histidine kinase"/>
    <property type="match status" value="1"/>
</dbReference>
<dbReference type="Proteomes" id="UP000061457">
    <property type="component" value="Chromosome II"/>
</dbReference>
<gene>
    <name evidence="12" type="ORF">PP2015_3462</name>
</gene>
<comment type="catalytic activity">
    <reaction evidence="1">
        <text>ATP + protein L-histidine = ADP + protein N-phospho-L-histidine.</text>
        <dbReference type="EC" id="2.7.13.3"/>
    </reaction>
</comment>
<evidence type="ECO:0000256" key="4">
    <source>
        <dbReference type="ARBA" id="ARBA00022553"/>
    </source>
</evidence>
<evidence type="ECO:0000256" key="6">
    <source>
        <dbReference type="ARBA" id="ARBA00022777"/>
    </source>
</evidence>
<dbReference type="InterPro" id="IPR003661">
    <property type="entry name" value="HisK_dim/P_dom"/>
</dbReference>
<dbReference type="CDD" id="cd16922">
    <property type="entry name" value="HATPase_EvgS-ArcB-TorS-like"/>
    <property type="match status" value="1"/>
</dbReference>
<feature type="modified residue" description="4-aspartylphosphate" evidence="8">
    <location>
        <position position="728"/>
    </location>
</feature>
<dbReference type="PROSITE" id="PS50109">
    <property type="entry name" value="HIS_KIN"/>
    <property type="match status" value="1"/>
</dbReference>
<dbReference type="SMART" id="SM00304">
    <property type="entry name" value="HAMP"/>
    <property type="match status" value="1"/>
</dbReference>
<dbReference type="InterPro" id="IPR036890">
    <property type="entry name" value="HATPase_C_sf"/>
</dbReference>
<reference evidence="12 13" key="1">
    <citation type="submission" date="2015-11" db="EMBL/GenBank/DDBJ databases">
        <authorList>
            <person name="Zhang Y."/>
            <person name="Guo Z."/>
        </authorList>
    </citation>
    <scope>NUCLEOTIDE SEQUENCE [LARGE SCALE GENOMIC DNA]</scope>
    <source>
        <strain evidence="12 13">KCTC 12086</strain>
    </source>
</reference>
<dbReference type="EMBL" id="CP013188">
    <property type="protein sequence ID" value="ALO43937.1"/>
    <property type="molecule type" value="Genomic_DNA"/>
</dbReference>
<dbReference type="OrthoDB" id="9758793at2"/>
<evidence type="ECO:0000259" key="10">
    <source>
        <dbReference type="PROSITE" id="PS50110"/>
    </source>
</evidence>
<evidence type="ECO:0000256" key="2">
    <source>
        <dbReference type="ARBA" id="ARBA00004370"/>
    </source>
</evidence>
<keyword evidence="5" id="KW-0808">Transferase</keyword>
<comment type="subcellular location">
    <subcellularLocation>
        <location evidence="2">Membrane</location>
    </subcellularLocation>
</comment>
<keyword evidence="6 12" id="KW-0418">Kinase</keyword>
<dbReference type="SMART" id="SM00387">
    <property type="entry name" value="HATPase_c"/>
    <property type="match status" value="1"/>
</dbReference>
<evidence type="ECO:0000256" key="1">
    <source>
        <dbReference type="ARBA" id="ARBA00000085"/>
    </source>
</evidence>
<evidence type="ECO:0000259" key="11">
    <source>
        <dbReference type="PROSITE" id="PS50885"/>
    </source>
</evidence>
<dbReference type="Gene3D" id="3.30.450.20">
    <property type="entry name" value="PAS domain"/>
    <property type="match status" value="1"/>
</dbReference>
<dbReference type="STRING" id="161398.PP2015_3462"/>
<dbReference type="Gene3D" id="3.30.565.10">
    <property type="entry name" value="Histidine kinase-like ATPase, C-terminal domain"/>
    <property type="match status" value="1"/>
</dbReference>
<evidence type="ECO:0000256" key="5">
    <source>
        <dbReference type="ARBA" id="ARBA00022679"/>
    </source>
</evidence>
<dbReference type="Pfam" id="PF00512">
    <property type="entry name" value="HisKA"/>
    <property type="match status" value="1"/>
</dbReference>
<dbReference type="KEGG" id="pphe:PP2015_3462"/>
<dbReference type="InterPro" id="IPR005467">
    <property type="entry name" value="His_kinase_dom"/>
</dbReference>
<dbReference type="InterPro" id="IPR011006">
    <property type="entry name" value="CheY-like_superfamily"/>
</dbReference>
<dbReference type="CDD" id="cd00082">
    <property type="entry name" value="HisKA"/>
    <property type="match status" value="1"/>
</dbReference>
<dbReference type="CDD" id="cd18773">
    <property type="entry name" value="PDC1_HK_sensor"/>
    <property type="match status" value="1"/>
</dbReference>
<dbReference type="SUPFAM" id="SSF158472">
    <property type="entry name" value="HAMP domain-like"/>
    <property type="match status" value="1"/>
</dbReference>
<keyword evidence="13" id="KW-1185">Reference proteome</keyword>
<dbReference type="AlphaFoldDB" id="A0A0S2K6Q3"/>
<dbReference type="SUPFAM" id="SSF52172">
    <property type="entry name" value="CheY-like"/>
    <property type="match status" value="1"/>
</dbReference>
<protein>
    <recommendedName>
        <fullName evidence="3">histidine kinase</fullName>
        <ecNumber evidence="3">2.7.13.3</ecNumber>
    </recommendedName>
</protein>
<dbReference type="EC" id="2.7.13.3" evidence="3"/>
<dbReference type="Gene3D" id="3.40.50.2300">
    <property type="match status" value="1"/>
</dbReference>
<evidence type="ECO:0000256" key="3">
    <source>
        <dbReference type="ARBA" id="ARBA00012438"/>
    </source>
</evidence>
<feature type="domain" description="Histidine kinase" evidence="9">
    <location>
        <begin position="435"/>
        <end position="656"/>
    </location>
</feature>
<dbReference type="InterPro" id="IPR036097">
    <property type="entry name" value="HisK_dim/P_sf"/>
</dbReference>
<proteinExistence type="predicted"/>
<feature type="domain" description="HAMP" evidence="11">
    <location>
        <begin position="350"/>
        <end position="402"/>
    </location>
</feature>
<dbReference type="PANTHER" id="PTHR45339">
    <property type="entry name" value="HYBRID SIGNAL TRANSDUCTION HISTIDINE KINASE J"/>
    <property type="match status" value="1"/>
</dbReference>
<dbReference type="PRINTS" id="PR00344">
    <property type="entry name" value="BCTRLSENSOR"/>
</dbReference>
<dbReference type="SUPFAM" id="SSF55874">
    <property type="entry name" value="ATPase domain of HSP90 chaperone/DNA topoisomerase II/histidine kinase"/>
    <property type="match status" value="1"/>
</dbReference>
<dbReference type="SMART" id="SM00448">
    <property type="entry name" value="REC"/>
    <property type="match status" value="1"/>
</dbReference>
<dbReference type="CDD" id="cd06225">
    <property type="entry name" value="HAMP"/>
    <property type="match status" value="1"/>
</dbReference>
<dbReference type="PANTHER" id="PTHR45339:SF1">
    <property type="entry name" value="HYBRID SIGNAL TRANSDUCTION HISTIDINE KINASE J"/>
    <property type="match status" value="1"/>
</dbReference>
<evidence type="ECO:0000313" key="12">
    <source>
        <dbReference type="EMBL" id="ALO43937.1"/>
    </source>
</evidence>
<dbReference type="SMART" id="SM00388">
    <property type="entry name" value="HisKA"/>
    <property type="match status" value="1"/>
</dbReference>
<dbReference type="Pfam" id="PF00072">
    <property type="entry name" value="Response_reg"/>
    <property type="match status" value="1"/>
</dbReference>
<dbReference type="InterPro" id="IPR003660">
    <property type="entry name" value="HAMP_dom"/>
</dbReference>
<evidence type="ECO:0000259" key="9">
    <source>
        <dbReference type="PROSITE" id="PS50109"/>
    </source>
</evidence>
<dbReference type="PROSITE" id="PS50885">
    <property type="entry name" value="HAMP"/>
    <property type="match status" value="1"/>
</dbReference>
<dbReference type="CDD" id="cd17546">
    <property type="entry name" value="REC_hyHK_CKI1_RcsC-like"/>
    <property type="match status" value="1"/>
</dbReference>
<organism evidence="12 13">
    <name type="scientific">Pseudoalteromonas phenolica</name>
    <dbReference type="NCBI Taxonomy" id="161398"/>
    <lineage>
        <taxon>Bacteria</taxon>
        <taxon>Pseudomonadati</taxon>
        <taxon>Pseudomonadota</taxon>
        <taxon>Gammaproteobacteria</taxon>
        <taxon>Alteromonadales</taxon>
        <taxon>Pseudoalteromonadaceae</taxon>
        <taxon>Pseudoalteromonas</taxon>
    </lineage>
</organism>
<dbReference type="FunFam" id="3.30.565.10:FF:000010">
    <property type="entry name" value="Sensor histidine kinase RcsC"/>
    <property type="match status" value="1"/>
</dbReference>
<dbReference type="InterPro" id="IPR001789">
    <property type="entry name" value="Sig_transdc_resp-reg_receiver"/>
</dbReference>
<keyword evidence="4 8" id="KW-0597">Phosphoprotein</keyword>
<dbReference type="InterPro" id="IPR004358">
    <property type="entry name" value="Sig_transdc_His_kin-like_C"/>
</dbReference>
<keyword evidence="7" id="KW-0902">Two-component regulatory system</keyword>
<dbReference type="PATRIC" id="fig|161398.10.peg.3528"/>
<feature type="domain" description="Response regulatory" evidence="10">
    <location>
        <begin position="679"/>
        <end position="795"/>
    </location>
</feature>
<name>A0A0S2K6Q3_9GAMM</name>
<dbReference type="InterPro" id="IPR003594">
    <property type="entry name" value="HATPase_dom"/>
</dbReference>
<dbReference type="Gene3D" id="1.10.287.130">
    <property type="match status" value="1"/>
</dbReference>
<dbReference type="Pfam" id="PF02518">
    <property type="entry name" value="HATPase_c"/>
    <property type="match status" value="1"/>
</dbReference>
<accession>A0A0S2K6Q3</accession>
<evidence type="ECO:0000313" key="13">
    <source>
        <dbReference type="Proteomes" id="UP000061457"/>
    </source>
</evidence>
<dbReference type="GO" id="GO:0016020">
    <property type="term" value="C:membrane"/>
    <property type="evidence" value="ECO:0007669"/>
    <property type="project" value="UniProtKB-SubCell"/>
</dbReference>
<dbReference type="SUPFAM" id="SSF47384">
    <property type="entry name" value="Homodimeric domain of signal transducing histidine kinase"/>
    <property type="match status" value="1"/>
</dbReference>
<dbReference type="RefSeq" id="WP_058031776.1">
    <property type="nucleotide sequence ID" value="NZ_CP013188.1"/>
</dbReference>
<dbReference type="Pfam" id="PF00672">
    <property type="entry name" value="HAMP"/>
    <property type="match status" value="1"/>
</dbReference>